<gene>
    <name evidence="11" type="ORF">MELIAE_LOCUS12715</name>
</gene>
<dbReference type="Pfam" id="PF01459">
    <property type="entry name" value="Porin_3"/>
    <property type="match status" value="1"/>
</dbReference>
<evidence type="ECO:0000256" key="7">
    <source>
        <dbReference type="ARBA" id="ARBA00023065"/>
    </source>
</evidence>
<evidence type="ECO:0000313" key="11">
    <source>
        <dbReference type="EMBL" id="CAH0564091.1"/>
    </source>
</evidence>
<keyword evidence="8" id="KW-0626">Porin</keyword>
<keyword evidence="3" id="KW-0813">Transport</keyword>
<evidence type="ECO:0000256" key="2">
    <source>
        <dbReference type="ARBA" id="ARBA00007780"/>
    </source>
</evidence>
<keyword evidence="4" id="KW-1134">Transmembrane beta strand</keyword>
<evidence type="ECO:0000256" key="9">
    <source>
        <dbReference type="ARBA" id="ARBA00023128"/>
    </source>
</evidence>
<dbReference type="OrthoDB" id="7827681at2759"/>
<evidence type="ECO:0000256" key="6">
    <source>
        <dbReference type="ARBA" id="ARBA00022787"/>
    </source>
</evidence>
<evidence type="ECO:0000256" key="10">
    <source>
        <dbReference type="ARBA" id="ARBA00023136"/>
    </source>
</evidence>
<dbReference type="GO" id="GO:0015288">
    <property type="term" value="F:porin activity"/>
    <property type="evidence" value="ECO:0007669"/>
    <property type="project" value="UniProtKB-KW"/>
</dbReference>
<accession>A0A9P0FPP3</accession>
<dbReference type="Proteomes" id="UP001154078">
    <property type="component" value="Chromosome 9"/>
</dbReference>
<dbReference type="PANTHER" id="PTHR11743">
    <property type="entry name" value="VOLTAGE-DEPENDENT ANION-SELECTIVE CHANNEL"/>
    <property type="match status" value="1"/>
</dbReference>
<dbReference type="GO" id="GO:0008308">
    <property type="term" value="F:voltage-gated monoatomic anion channel activity"/>
    <property type="evidence" value="ECO:0007669"/>
    <property type="project" value="InterPro"/>
</dbReference>
<name>A0A9P0FPP3_BRAAE</name>
<keyword evidence="9" id="KW-0496">Mitochondrion</keyword>
<evidence type="ECO:0000256" key="8">
    <source>
        <dbReference type="ARBA" id="ARBA00023114"/>
    </source>
</evidence>
<dbReference type="EMBL" id="OV121140">
    <property type="protein sequence ID" value="CAH0564091.1"/>
    <property type="molecule type" value="Genomic_DNA"/>
</dbReference>
<dbReference type="InterPro" id="IPR023614">
    <property type="entry name" value="Porin_dom_sf"/>
</dbReference>
<keyword evidence="10" id="KW-0472">Membrane</keyword>
<dbReference type="AlphaFoldDB" id="A0A9P0FPP3"/>
<keyword evidence="6" id="KW-1000">Mitochondrion outer membrane</keyword>
<comment type="subcellular location">
    <subcellularLocation>
        <location evidence="1">Mitochondrion outer membrane</location>
    </subcellularLocation>
</comment>
<sequence>MDTCKPPNEEKKYICPAMEEKNKSCKKSTGWFGSKKETPPIVVCTDPSMAPPCYSDLGKKAADVFSKGYHFGLLKLDCKTKTAGGVELSTGGNSNQDSGKVFGALETKYKVKDPNVTFTERWTTDNNLFTEVCVADYFVTGLKTSGNVTFSPPTGETKGTVKTAFCQEKVAINADFNISKDKPIINAAAVVGHQGWLAGYQAAFDVNDIKLTKNNFALGFQTSDFVLNTSVMDGQVFRGSFYQKLSPKLETAVQIAWKSDNQETQFGLGTTYVLDQDASVRAKVDNKSLVGLGYQQRLRDGVTLTLSLLIDGQNFNSGGHKIGLALDLEA</sequence>
<dbReference type="CDD" id="cd07306">
    <property type="entry name" value="Porin3_VDAC"/>
    <property type="match status" value="1"/>
</dbReference>
<evidence type="ECO:0000256" key="3">
    <source>
        <dbReference type="ARBA" id="ARBA00022448"/>
    </source>
</evidence>
<reference evidence="11" key="1">
    <citation type="submission" date="2021-12" db="EMBL/GenBank/DDBJ databases">
        <authorList>
            <person name="King R."/>
        </authorList>
    </citation>
    <scope>NUCLEOTIDE SEQUENCE</scope>
</reference>
<dbReference type="GO" id="GO:0046930">
    <property type="term" value="C:pore complex"/>
    <property type="evidence" value="ECO:0007669"/>
    <property type="project" value="UniProtKB-KW"/>
</dbReference>
<evidence type="ECO:0008006" key="13">
    <source>
        <dbReference type="Google" id="ProtNLM"/>
    </source>
</evidence>
<keyword evidence="7" id="KW-0406">Ion transport</keyword>
<dbReference type="PRINTS" id="PR00185">
    <property type="entry name" value="EUKARYTPORIN"/>
</dbReference>
<organism evidence="11 12">
    <name type="scientific">Brassicogethes aeneus</name>
    <name type="common">Rape pollen beetle</name>
    <name type="synonym">Meligethes aeneus</name>
    <dbReference type="NCBI Taxonomy" id="1431903"/>
    <lineage>
        <taxon>Eukaryota</taxon>
        <taxon>Metazoa</taxon>
        <taxon>Ecdysozoa</taxon>
        <taxon>Arthropoda</taxon>
        <taxon>Hexapoda</taxon>
        <taxon>Insecta</taxon>
        <taxon>Pterygota</taxon>
        <taxon>Neoptera</taxon>
        <taxon>Endopterygota</taxon>
        <taxon>Coleoptera</taxon>
        <taxon>Polyphaga</taxon>
        <taxon>Cucujiformia</taxon>
        <taxon>Nitidulidae</taxon>
        <taxon>Meligethinae</taxon>
        <taxon>Brassicogethes</taxon>
    </lineage>
</organism>
<dbReference type="FunFam" id="2.40.160.10:FF:000001">
    <property type="entry name" value="Voltage-dependent anion-selective channel protein 2"/>
    <property type="match status" value="1"/>
</dbReference>
<evidence type="ECO:0000313" key="12">
    <source>
        <dbReference type="Proteomes" id="UP001154078"/>
    </source>
</evidence>
<evidence type="ECO:0000256" key="4">
    <source>
        <dbReference type="ARBA" id="ARBA00022452"/>
    </source>
</evidence>
<dbReference type="Gene3D" id="2.40.160.10">
    <property type="entry name" value="Porin"/>
    <property type="match status" value="1"/>
</dbReference>
<keyword evidence="5" id="KW-0812">Transmembrane</keyword>
<comment type="similarity">
    <text evidence="2">Belongs to the eukaryotic mitochondrial porin family.</text>
</comment>
<evidence type="ECO:0000256" key="1">
    <source>
        <dbReference type="ARBA" id="ARBA00004294"/>
    </source>
</evidence>
<protein>
    <recommendedName>
        <fullName evidence="13">Voltage-dependent anion-selective channel</fullName>
    </recommendedName>
</protein>
<dbReference type="InterPro" id="IPR001925">
    <property type="entry name" value="Porin_Euk"/>
</dbReference>
<evidence type="ECO:0000256" key="5">
    <source>
        <dbReference type="ARBA" id="ARBA00022692"/>
    </source>
</evidence>
<dbReference type="PANTHER" id="PTHR11743:SF70">
    <property type="entry name" value="GH26960P-RELATED"/>
    <property type="match status" value="1"/>
</dbReference>
<dbReference type="GO" id="GO:0005741">
    <property type="term" value="C:mitochondrial outer membrane"/>
    <property type="evidence" value="ECO:0007669"/>
    <property type="project" value="UniProtKB-SubCell"/>
</dbReference>
<keyword evidence="12" id="KW-1185">Reference proteome</keyword>
<proteinExistence type="inferred from homology"/>
<dbReference type="InterPro" id="IPR027246">
    <property type="entry name" value="Porin_Euk/Tom40"/>
</dbReference>